<proteinExistence type="predicted"/>
<accession>A0A9P0D7I3</accession>
<dbReference type="Proteomes" id="UP001153636">
    <property type="component" value="Chromosome 9"/>
</dbReference>
<keyword evidence="2" id="KW-1185">Reference proteome</keyword>
<evidence type="ECO:0000313" key="2">
    <source>
        <dbReference type="Proteomes" id="UP001153636"/>
    </source>
</evidence>
<dbReference type="EMBL" id="OV651821">
    <property type="protein sequence ID" value="CAH1115350.1"/>
    <property type="molecule type" value="Genomic_DNA"/>
</dbReference>
<name>A0A9P0D7I3_9CUCU</name>
<evidence type="ECO:0000313" key="1">
    <source>
        <dbReference type="EMBL" id="CAH1115350.1"/>
    </source>
</evidence>
<sequence>MDGMLVKYGDIRQIIFLKGSNEVQFKYSLKDEVKFVTLENLRLSRNIEIVPVYTKRQEIPLKKYDSLLEMCEKNIIDEKYHEEYKSLIAKDTPVTLPESDEEDTISNYE</sequence>
<reference evidence="1" key="1">
    <citation type="submission" date="2022-01" db="EMBL/GenBank/DDBJ databases">
        <authorList>
            <person name="King R."/>
        </authorList>
    </citation>
    <scope>NUCLEOTIDE SEQUENCE</scope>
</reference>
<gene>
    <name evidence="1" type="ORF">PSYICH_LOCUS15645</name>
</gene>
<organism evidence="1 2">
    <name type="scientific">Psylliodes chrysocephalus</name>
    <dbReference type="NCBI Taxonomy" id="3402493"/>
    <lineage>
        <taxon>Eukaryota</taxon>
        <taxon>Metazoa</taxon>
        <taxon>Ecdysozoa</taxon>
        <taxon>Arthropoda</taxon>
        <taxon>Hexapoda</taxon>
        <taxon>Insecta</taxon>
        <taxon>Pterygota</taxon>
        <taxon>Neoptera</taxon>
        <taxon>Endopterygota</taxon>
        <taxon>Coleoptera</taxon>
        <taxon>Polyphaga</taxon>
        <taxon>Cucujiformia</taxon>
        <taxon>Chrysomeloidea</taxon>
        <taxon>Chrysomelidae</taxon>
        <taxon>Galerucinae</taxon>
        <taxon>Alticini</taxon>
        <taxon>Psylliodes</taxon>
    </lineage>
</organism>
<protein>
    <submittedName>
        <fullName evidence="1">Uncharacterized protein</fullName>
    </submittedName>
</protein>
<dbReference type="AlphaFoldDB" id="A0A9P0D7I3"/>
<dbReference type="OrthoDB" id="6343110at2759"/>